<accession>A0ABV8UBZ9</accession>
<organism evidence="2 3">
    <name type="scientific">Kordiimonas lipolytica</name>
    <dbReference type="NCBI Taxonomy" id="1662421"/>
    <lineage>
        <taxon>Bacteria</taxon>
        <taxon>Pseudomonadati</taxon>
        <taxon>Pseudomonadota</taxon>
        <taxon>Alphaproteobacteria</taxon>
        <taxon>Kordiimonadales</taxon>
        <taxon>Kordiimonadaceae</taxon>
        <taxon>Kordiimonas</taxon>
    </lineage>
</organism>
<dbReference type="CDD" id="cd16279">
    <property type="entry name" value="metallo-hydrolase-like_MBL-fold"/>
    <property type="match status" value="1"/>
</dbReference>
<comment type="caution">
    <text evidence="2">The sequence shown here is derived from an EMBL/GenBank/DDBJ whole genome shotgun (WGS) entry which is preliminary data.</text>
</comment>
<dbReference type="Proteomes" id="UP001595776">
    <property type="component" value="Unassembled WGS sequence"/>
</dbReference>
<name>A0ABV8UBZ9_9PROT</name>
<evidence type="ECO:0000313" key="3">
    <source>
        <dbReference type="Proteomes" id="UP001595776"/>
    </source>
</evidence>
<feature type="domain" description="Metallo-beta-lactamase" evidence="1">
    <location>
        <begin position="34"/>
        <end position="221"/>
    </location>
</feature>
<gene>
    <name evidence="2" type="ORF">ACFO5Q_10035</name>
</gene>
<keyword evidence="3" id="KW-1185">Reference proteome</keyword>
<sequence>MKLTILGCGTSGGVPKMPEYWGACDPKNPKNRRRRASVLVEEGDTSILIDTTPDLREQALSAGMKHVSGVFYTHDHADHTHGIDDLRGFFQATREKVPVYGDQQTIDTLKQRFDYIFKSQNGYPAICTAKIISGPTRVGGITMTPFEQGHGSGISLGYRFGDMAYSTDLDRMPESAFEALEGVKIWVVDALRYDPHPTHSHLAQTLEWIDRVKPELAILTHMTWDMDYETLTAELPEGVAPAFDGMVIEHS</sequence>
<evidence type="ECO:0000313" key="2">
    <source>
        <dbReference type="EMBL" id="MFC4348184.1"/>
    </source>
</evidence>
<dbReference type="SUPFAM" id="SSF56281">
    <property type="entry name" value="Metallo-hydrolase/oxidoreductase"/>
    <property type="match status" value="1"/>
</dbReference>
<protein>
    <submittedName>
        <fullName evidence="2">MBL fold metallo-hydrolase</fullName>
    </submittedName>
</protein>
<reference evidence="3" key="1">
    <citation type="journal article" date="2019" name="Int. J. Syst. Evol. Microbiol.">
        <title>The Global Catalogue of Microorganisms (GCM) 10K type strain sequencing project: providing services to taxonomists for standard genome sequencing and annotation.</title>
        <authorList>
            <consortium name="The Broad Institute Genomics Platform"/>
            <consortium name="The Broad Institute Genome Sequencing Center for Infectious Disease"/>
            <person name="Wu L."/>
            <person name="Ma J."/>
        </authorList>
    </citation>
    <scope>NUCLEOTIDE SEQUENCE [LARGE SCALE GENOMIC DNA]</scope>
    <source>
        <strain evidence="3">CGMCC 1.15304</strain>
    </source>
</reference>
<dbReference type="PANTHER" id="PTHR42663">
    <property type="entry name" value="HYDROLASE C777.06C-RELATED-RELATED"/>
    <property type="match status" value="1"/>
</dbReference>
<dbReference type="EMBL" id="JBHSCR010000007">
    <property type="protein sequence ID" value="MFC4348184.1"/>
    <property type="molecule type" value="Genomic_DNA"/>
</dbReference>
<dbReference type="Gene3D" id="3.60.15.10">
    <property type="entry name" value="Ribonuclease Z/Hydroxyacylglutathione hydrolase-like"/>
    <property type="match status" value="1"/>
</dbReference>
<dbReference type="SMART" id="SM00849">
    <property type="entry name" value="Lactamase_B"/>
    <property type="match status" value="1"/>
</dbReference>
<evidence type="ECO:0000259" key="1">
    <source>
        <dbReference type="SMART" id="SM00849"/>
    </source>
</evidence>
<dbReference type="RefSeq" id="WP_068146080.1">
    <property type="nucleotide sequence ID" value="NZ_JBHSCR010000007.1"/>
</dbReference>
<dbReference type="Pfam" id="PF12706">
    <property type="entry name" value="Lactamase_B_2"/>
    <property type="match status" value="1"/>
</dbReference>
<dbReference type="InterPro" id="IPR001279">
    <property type="entry name" value="Metallo-B-lactamas"/>
</dbReference>
<dbReference type="PANTHER" id="PTHR42663:SF6">
    <property type="entry name" value="HYDROLASE C777.06C-RELATED"/>
    <property type="match status" value="1"/>
</dbReference>
<dbReference type="InterPro" id="IPR036866">
    <property type="entry name" value="RibonucZ/Hydroxyglut_hydro"/>
</dbReference>
<proteinExistence type="predicted"/>